<dbReference type="Proteomes" id="UP000027178">
    <property type="component" value="Unassembled WGS sequence"/>
</dbReference>
<proteinExistence type="inferred from homology"/>
<dbReference type="HOGENOM" id="CLU_2142531_0_0_11"/>
<evidence type="ECO:0000256" key="5">
    <source>
        <dbReference type="ARBA" id="ARBA00023136"/>
    </source>
</evidence>
<evidence type="ECO:0000256" key="7">
    <source>
        <dbReference type="SAM" id="Phobius"/>
    </source>
</evidence>
<feature type="domain" description="ABC3 transporter permease C-terminal" evidence="8">
    <location>
        <begin position="21"/>
        <end position="92"/>
    </location>
</feature>
<dbReference type="PANTHER" id="PTHR30572">
    <property type="entry name" value="MEMBRANE COMPONENT OF TRANSPORTER-RELATED"/>
    <property type="match status" value="1"/>
</dbReference>
<evidence type="ECO:0000313" key="9">
    <source>
        <dbReference type="EMBL" id="KDN85878.1"/>
    </source>
</evidence>
<keyword evidence="3 7" id="KW-0812">Transmembrane</keyword>
<evidence type="ECO:0000256" key="3">
    <source>
        <dbReference type="ARBA" id="ARBA00022692"/>
    </source>
</evidence>
<evidence type="ECO:0000256" key="1">
    <source>
        <dbReference type="ARBA" id="ARBA00004651"/>
    </source>
</evidence>
<dbReference type="Pfam" id="PF02687">
    <property type="entry name" value="FtsX"/>
    <property type="match status" value="1"/>
</dbReference>
<evidence type="ECO:0000256" key="2">
    <source>
        <dbReference type="ARBA" id="ARBA00022475"/>
    </source>
</evidence>
<sequence>MTEATRQSKTLYGVVLIAAMSFVLIALAVARMVVSNTFSVMLAQRTRQLALLRCVGADRAQIRRLIARQGLLLGIGASATGVLAGLGLGAAATALARGADLGPCTWTCCRPP</sequence>
<keyword evidence="4 7" id="KW-1133">Transmembrane helix</keyword>
<keyword evidence="2" id="KW-1003">Cell membrane</keyword>
<protein>
    <recommendedName>
        <fullName evidence="8">ABC3 transporter permease C-terminal domain-containing protein</fullName>
    </recommendedName>
</protein>
<gene>
    <name evidence="9" type="ORF">KCH_22790</name>
</gene>
<dbReference type="RefSeq" id="WP_035861911.1">
    <property type="nucleotide sequence ID" value="NZ_KK853997.1"/>
</dbReference>
<comment type="subcellular location">
    <subcellularLocation>
        <location evidence="1">Cell membrane</location>
        <topology evidence="1">Multi-pass membrane protein</topology>
    </subcellularLocation>
</comment>
<dbReference type="GO" id="GO:0005886">
    <property type="term" value="C:plasma membrane"/>
    <property type="evidence" value="ECO:0007669"/>
    <property type="project" value="UniProtKB-SubCell"/>
</dbReference>
<evidence type="ECO:0000259" key="8">
    <source>
        <dbReference type="Pfam" id="PF02687"/>
    </source>
</evidence>
<keyword evidence="10" id="KW-1185">Reference proteome</keyword>
<dbReference type="InterPro" id="IPR003838">
    <property type="entry name" value="ABC3_permease_C"/>
</dbReference>
<dbReference type="EMBL" id="JNBY01000074">
    <property type="protein sequence ID" value="KDN85878.1"/>
    <property type="molecule type" value="Genomic_DNA"/>
</dbReference>
<reference evidence="9 10" key="1">
    <citation type="submission" date="2014-05" db="EMBL/GenBank/DDBJ databases">
        <title>Draft Genome Sequence of Kitasatospora cheerisanensis KCTC 2395.</title>
        <authorList>
            <person name="Nam D.H."/>
        </authorList>
    </citation>
    <scope>NUCLEOTIDE SEQUENCE [LARGE SCALE GENOMIC DNA]</scope>
    <source>
        <strain evidence="9 10">KCTC 2395</strain>
    </source>
</reference>
<accession>A0A066YWF6</accession>
<dbReference type="AlphaFoldDB" id="A0A066YWF6"/>
<comment type="similarity">
    <text evidence="6">Belongs to the ABC-4 integral membrane protein family.</text>
</comment>
<dbReference type="GO" id="GO:0022857">
    <property type="term" value="F:transmembrane transporter activity"/>
    <property type="evidence" value="ECO:0007669"/>
    <property type="project" value="TreeGrafter"/>
</dbReference>
<organism evidence="9 10">
    <name type="scientific">Kitasatospora cheerisanensis KCTC 2395</name>
    <dbReference type="NCBI Taxonomy" id="1348663"/>
    <lineage>
        <taxon>Bacteria</taxon>
        <taxon>Bacillati</taxon>
        <taxon>Actinomycetota</taxon>
        <taxon>Actinomycetes</taxon>
        <taxon>Kitasatosporales</taxon>
        <taxon>Streptomycetaceae</taxon>
        <taxon>Kitasatospora</taxon>
    </lineage>
</organism>
<dbReference type="PANTHER" id="PTHR30572:SF4">
    <property type="entry name" value="ABC TRANSPORTER PERMEASE YTRF"/>
    <property type="match status" value="1"/>
</dbReference>
<dbReference type="eggNOG" id="COG3127">
    <property type="taxonomic scope" value="Bacteria"/>
</dbReference>
<feature type="transmembrane region" description="Helical" evidence="7">
    <location>
        <begin position="12"/>
        <end position="34"/>
    </location>
</feature>
<feature type="transmembrane region" description="Helical" evidence="7">
    <location>
        <begin position="71"/>
        <end position="96"/>
    </location>
</feature>
<evidence type="ECO:0000256" key="6">
    <source>
        <dbReference type="ARBA" id="ARBA00038076"/>
    </source>
</evidence>
<keyword evidence="5 7" id="KW-0472">Membrane</keyword>
<evidence type="ECO:0000256" key="4">
    <source>
        <dbReference type="ARBA" id="ARBA00022989"/>
    </source>
</evidence>
<name>A0A066YWF6_9ACTN</name>
<dbReference type="PATRIC" id="fig|1348663.4.peg.2207"/>
<dbReference type="InterPro" id="IPR050250">
    <property type="entry name" value="Macrolide_Exporter_MacB"/>
</dbReference>
<evidence type="ECO:0000313" key="10">
    <source>
        <dbReference type="Proteomes" id="UP000027178"/>
    </source>
</evidence>
<comment type="caution">
    <text evidence="9">The sequence shown here is derived from an EMBL/GenBank/DDBJ whole genome shotgun (WGS) entry which is preliminary data.</text>
</comment>